<dbReference type="EMBL" id="PEVC01000039">
    <property type="protein sequence ID" value="PIV00870.1"/>
    <property type="molecule type" value="Genomic_DNA"/>
</dbReference>
<dbReference type="InterPro" id="IPR006073">
    <property type="entry name" value="GTP-bd"/>
</dbReference>
<name>A0A2M7BCT9_9BACT</name>
<accession>A0A2M7BCT9</accession>
<feature type="domain" description="G" evidence="1">
    <location>
        <begin position="5"/>
        <end position="42"/>
    </location>
</feature>
<evidence type="ECO:0000259" key="1">
    <source>
        <dbReference type="Pfam" id="PF01926"/>
    </source>
</evidence>
<dbReference type="Proteomes" id="UP000229631">
    <property type="component" value="Unassembled WGS sequence"/>
</dbReference>
<dbReference type="AlphaFoldDB" id="A0A2M7BCT9"/>
<comment type="caution">
    <text evidence="2">The sequence shown here is derived from an EMBL/GenBank/DDBJ whole genome shotgun (WGS) entry which is preliminary data.</text>
</comment>
<evidence type="ECO:0000313" key="2">
    <source>
        <dbReference type="EMBL" id="PIV00870.1"/>
    </source>
</evidence>
<dbReference type="PRINTS" id="PR00326">
    <property type="entry name" value="GTP1OBG"/>
</dbReference>
<dbReference type="Pfam" id="PF01926">
    <property type="entry name" value="MMR_HSR1"/>
    <property type="match status" value="1"/>
</dbReference>
<dbReference type="InterPro" id="IPR027417">
    <property type="entry name" value="P-loop_NTPase"/>
</dbReference>
<dbReference type="SUPFAM" id="SSF52540">
    <property type="entry name" value="P-loop containing nucleoside triphosphate hydrolases"/>
    <property type="match status" value="1"/>
</dbReference>
<dbReference type="GO" id="GO:0005525">
    <property type="term" value="F:GTP binding"/>
    <property type="evidence" value="ECO:0007669"/>
    <property type="project" value="InterPro"/>
</dbReference>
<dbReference type="Gene3D" id="3.40.50.300">
    <property type="entry name" value="P-loop containing nucleotide triphosphate hydrolases"/>
    <property type="match status" value="1"/>
</dbReference>
<sequence length="43" mass="4648">MSLSVGIVGLPNAGKSTLFNALLSRQIANVAPYPFCTMIQNYF</sequence>
<organism evidence="2 3">
    <name type="scientific">Candidatus Shapirobacteria bacterium CG03_land_8_20_14_0_80_39_12</name>
    <dbReference type="NCBI Taxonomy" id="1974879"/>
    <lineage>
        <taxon>Bacteria</taxon>
        <taxon>Candidatus Shapironibacteriota</taxon>
    </lineage>
</organism>
<protein>
    <recommendedName>
        <fullName evidence="1">G domain-containing protein</fullName>
    </recommendedName>
</protein>
<reference evidence="3" key="1">
    <citation type="submission" date="2017-09" db="EMBL/GenBank/DDBJ databases">
        <title>Depth-based differentiation of microbial function through sediment-hosted aquifers and enrichment of novel symbionts in the deep terrestrial subsurface.</title>
        <authorList>
            <person name="Probst A.J."/>
            <person name="Ladd B."/>
            <person name="Jarett J.K."/>
            <person name="Geller-Mcgrath D.E."/>
            <person name="Sieber C.M.K."/>
            <person name="Emerson J.B."/>
            <person name="Anantharaman K."/>
            <person name="Thomas B.C."/>
            <person name="Malmstrom R."/>
            <person name="Stieglmeier M."/>
            <person name="Klingl A."/>
            <person name="Woyke T."/>
            <person name="Ryan C.M."/>
            <person name="Banfield J.F."/>
        </authorList>
    </citation>
    <scope>NUCLEOTIDE SEQUENCE [LARGE SCALE GENOMIC DNA]</scope>
</reference>
<evidence type="ECO:0000313" key="3">
    <source>
        <dbReference type="Proteomes" id="UP000229631"/>
    </source>
</evidence>
<gene>
    <name evidence="2" type="ORF">COS54_02085</name>
</gene>
<proteinExistence type="predicted"/>